<dbReference type="SUPFAM" id="SSF51735">
    <property type="entry name" value="NAD(P)-binding Rossmann-fold domains"/>
    <property type="match status" value="1"/>
</dbReference>
<dbReference type="EMBL" id="CP075869">
    <property type="protein sequence ID" value="QYT03459.1"/>
    <property type="molecule type" value="Genomic_DNA"/>
</dbReference>
<keyword evidence="3" id="KW-1185">Reference proteome</keyword>
<dbReference type="InterPro" id="IPR016040">
    <property type="entry name" value="NAD(P)-bd_dom"/>
</dbReference>
<sequence length="270" mass="29863">MSSNQRPSVKPFLSGELLVTRAGGKLGMNVFEELLNQGTTNIIATTRNPSKLTDLVTRGIEVREADFDKFETLGPVFKGANRLLLISTDALNNPRQTLRQHRIAIKPAIDSRLGRIIYTSIPNPHPASEPSVPNDHFWTEVALFESSLNWTILRNNLYSEVMLLFAERAIQSGRSIATAGTVGRSYVCRDDCARTALESWSMHSDITGLNLSRNLVTPEELEQNWLDSGMPPSVAQSSNHFNKDAAQGYQAIVSSTVEDLSSYKPVSPFD</sequence>
<reference evidence="2 3" key="1">
    <citation type="journal article" date="2021" name="BMC Genomics">
        <title>Telomere-to-telomere genome assembly of asparaginase-producing Trichoderma simmonsii.</title>
        <authorList>
            <person name="Chung D."/>
            <person name="Kwon Y.M."/>
            <person name="Yang Y."/>
        </authorList>
    </citation>
    <scope>NUCLEOTIDE SEQUENCE [LARGE SCALE GENOMIC DNA]</scope>
    <source>
        <strain evidence="2 3">GH-Sj1</strain>
    </source>
</reference>
<proteinExistence type="predicted"/>
<gene>
    <name evidence="2" type="ORF">H0G86_010416</name>
</gene>
<dbReference type="Proteomes" id="UP000826661">
    <property type="component" value="Chromosome VI"/>
</dbReference>
<accession>A0A8G0PNY3</accession>
<dbReference type="AlphaFoldDB" id="A0A8G0PNY3"/>
<dbReference type="Pfam" id="PF13460">
    <property type="entry name" value="NAD_binding_10"/>
    <property type="match status" value="1"/>
</dbReference>
<dbReference type="InterPro" id="IPR036291">
    <property type="entry name" value="NAD(P)-bd_dom_sf"/>
</dbReference>
<evidence type="ECO:0000259" key="1">
    <source>
        <dbReference type="Pfam" id="PF13460"/>
    </source>
</evidence>
<evidence type="ECO:0000313" key="3">
    <source>
        <dbReference type="Proteomes" id="UP000826661"/>
    </source>
</evidence>
<dbReference type="InterPro" id="IPR052718">
    <property type="entry name" value="NmrA-type_oxidoreductase"/>
</dbReference>
<feature type="domain" description="NAD(P)-binding" evidence="1">
    <location>
        <begin position="22"/>
        <end position="197"/>
    </location>
</feature>
<dbReference type="PANTHER" id="PTHR47129">
    <property type="entry name" value="QUINONE OXIDOREDUCTASE 2"/>
    <property type="match status" value="1"/>
</dbReference>
<evidence type="ECO:0000313" key="2">
    <source>
        <dbReference type="EMBL" id="QYT03459.1"/>
    </source>
</evidence>
<protein>
    <recommendedName>
        <fullName evidence="1">NAD(P)-binding domain-containing protein</fullName>
    </recommendedName>
</protein>
<name>A0A8G0PNY3_9HYPO</name>
<organism evidence="2 3">
    <name type="scientific">Trichoderma simmonsii</name>
    <dbReference type="NCBI Taxonomy" id="1491479"/>
    <lineage>
        <taxon>Eukaryota</taxon>
        <taxon>Fungi</taxon>
        <taxon>Dikarya</taxon>
        <taxon>Ascomycota</taxon>
        <taxon>Pezizomycotina</taxon>
        <taxon>Sordariomycetes</taxon>
        <taxon>Hypocreomycetidae</taxon>
        <taxon>Hypocreales</taxon>
        <taxon>Hypocreaceae</taxon>
        <taxon>Trichoderma</taxon>
    </lineage>
</organism>
<dbReference type="PANTHER" id="PTHR47129:SF1">
    <property type="entry name" value="NMRA-LIKE DOMAIN-CONTAINING PROTEIN"/>
    <property type="match status" value="1"/>
</dbReference>
<dbReference type="Gene3D" id="3.40.50.720">
    <property type="entry name" value="NAD(P)-binding Rossmann-like Domain"/>
    <property type="match status" value="1"/>
</dbReference>